<sequence>MTTRELVYEAWRSGPAAEVPRGQPLRYPTGDGVAHAVAGGCWLRLSLVQTDGSAGGVTELGVATPIERHPDAADDAVDAVRVWPRGTTPDDDARTVLAWLRGNTLAERLGVDTDLLMHLFIEAAVNCGADECSCHGEYLATLAPTAQGAGTAATSRWSLSMRLPAASVAAVLDGIADGGPRWRYAIVAASDPESPAGRVRRRLLDDLYS</sequence>
<dbReference type="RefSeq" id="WP_214091533.1">
    <property type="nucleotide sequence ID" value="NZ_JAHCLR010000004.1"/>
</dbReference>
<proteinExistence type="predicted"/>
<dbReference type="EMBL" id="JAHCLR010000004">
    <property type="protein sequence ID" value="MBS9532641.1"/>
    <property type="molecule type" value="Genomic_DNA"/>
</dbReference>
<comment type="caution">
    <text evidence="1">The sequence shown here is derived from an EMBL/GenBank/DDBJ whole genome shotgun (WGS) entry which is preliminary data.</text>
</comment>
<reference evidence="1 2" key="1">
    <citation type="submission" date="2021-05" db="EMBL/GenBank/DDBJ databases">
        <title>Mycobacterium acidophilum sp. nov., an extremely acid-tolerant member of the genus Mycobacterium.</title>
        <authorList>
            <person name="Xia J."/>
        </authorList>
    </citation>
    <scope>NUCLEOTIDE SEQUENCE [LARGE SCALE GENOMIC DNA]</scope>
    <source>
        <strain evidence="1 2">M1</strain>
    </source>
</reference>
<evidence type="ECO:0000313" key="1">
    <source>
        <dbReference type="EMBL" id="MBS9532641.1"/>
    </source>
</evidence>
<gene>
    <name evidence="1" type="ORF">KIH27_03460</name>
</gene>
<evidence type="ECO:0000313" key="2">
    <source>
        <dbReference type="Proteomes" id="UP001519535"/>
    </source>
</evidence>
<name>A0ABS5RGQ9_9MYCO</name>
<dbReference type="Proteomes" id="UP001519535">
    <property type="component" value="Unassembled WGS sequence"/>
</dbReference>
<organism evidence="1 2">
    <name type="scientific">Mycolicibacter acidiphilus</name>
    <dbReference type="NCBI Taxonomy" id="2835306"/>
    <lineage>
        <taxon>Bacteria</taxon>
        <taxon>Bacillati</taxon>
        <taxon>Actinomycetota</taxon>
        <taxon>Actinomycetes</taxon>
        <taxon>Mycobacteriales</taxon>
        <taxon>Mycobacteriaceae</taxon>
        <taxon>Mycolicibacter</taxon>
    </lineage>
</organism>
<protein>
    <submittedName>
        <fullName evidence="1">Uncharacterized protein</fullName>
    </submittedName>
</protein>
<keyword evidence="2" id="KW-1185">Reference proteome</keyword>
<accession>A0ABS5RGQ9</accession>